<dbReference type="OrthoDB" id="4641313at2"/>
<dbReference type="InterPro" id="IPR036465">
    <property type="entry name" value="vWFA_dom_sf"/>
</dbReference>
<feature type="domain" description="VWFA" evidence="1">
    <location>
        <begin position="590"/>
        <end position="778"/>
    </location>
</feature>
<dbReference type="STRING" id="525909.Afer_0132"/>
<evidence type="ECO:0000313" key="2">
    <source>
        <dbReference type="EMBL" id="ACU53101.1"/>
    </source>
</evidence>
<dbReference type="PANTHER" id="PTHR41248:SF1">
    <property type="entry name" value="NORD PROTEIN"/>
    <property type="match status" value="1"/>
</dbReference>
<accession>C7M203</accession>
<reference evidence="2 3" key="1">
    <citation type="journal article" date="2009" name="Stand. Genomic Sci.">
        <title>Complete genome sequence of Acidimicrobium ferrooxidans type strain (ICP).</title>
        <authorList>
            <person name="Clum A."/>
            <person name="Nolan M."/>
            <person name="Lang E."/>
            <person name="Glavina Del Rio T."/>
            <person name="Tice H."/>
            <person name="Copeland A."/>
            <person name="Cheng J.F."/>
            <person name="Lucas S."/>
            <person name="Chen F."/>
            <person name="Bruce D."/>
            <person name="Goodwin L."/>
            <person name="Pitluck S."/>
            <person name="Ivanova N."/>
            <person name="Mavrommatis K."/>
            <person name="Mikhailova N."/>
            <person name="Pati A."/>
            <person name="Chen A."/>
            <person name="Palaniappan K."/>
            <person name="Goker M."/>
            <person name="Spring S."/>
            <person name="Land M."/>
            <person name="Hauser L."/>
            <person name="Chang Y.J."/>
            <person name="Jeffries C.C."/>
            <person name="Chain P."/>
            <person name="Bristow J."/>
            <person name="Eisen J.A."/>
            <person name="Markowitz V."/>
            <person name="Hugenholtz P."/>
            <person name="Kyrpides N.C."/>
            <person name="Klenk H.P."/>
            <person name="Lapidus A."/>
        </authorList>
    </citation>
    <scope>NUCLEOTIDE SEQUENCE [LARGE SCALE GENOMIC DNA]</scope>
    <source>
        <strain evidence="3">DSM 10331 / JCM 15462 / NBRC 103882 / ICP</strain>
    </source>
</reference>
<dbReference type="Gene3D" id="3.40.50.410">
    <property type="entry name" value="von Willebrand factor, type A domain"/>
    <property type="match status" value="1"/>
</dbReference>
<name>C7M203_ACIFD</name>
<dbReference type="HOGENOM" id="CLU_020675_0_0_11"/>
<gene>
    <name evidence="2" type="ordered locus">Afer_0132</name>
</gene>
<dbReference type="AlphaFoldDB" id="C7M203"/>
<dbReference type="Pfam" id="PF00092">
    <property type="entry name" value="VWA"/>
    <property type="match status" value="1"/>
</dbReference>
<keyword evidence="3" id="KW-1185">Reference proteome</keyword>
<dbReference type="eggNOG" id="COG4548">
    <property type="taxonomic scope" value="Bacteria"/>
</dbReference>
<dbReference type="SMART" id="SM00327">
    <property type="entry name" value="VWA"/>
    <property type="match status" value="1"/>
</dbReference>
<dbReference type="Proteomes" id="UP000000771">
    <property type="component" value="Chromosome"/>
</dbReference>
<dbReference type="InterPro" id="IPR002035">
    <property type="entry name" value="VWF_A"/>
</dbReference>
<dbReference type="InterPro" id="IPR051928">
    <property type="entry name" value="NorD/CobT"/>
</dbReference>
<dbReference type="KEGG" id="afo:Afer_0132"/>
<proteinExistence type="predicted"/>
<sequence length="781" mass="86466">MAIELERYQGLLDSLGSQAEEVLRAAWDEATRSFSPRGLEEVYLRSAASLAALGRGSDLVVSFLQHAPALARELGEDAVRDLVAASVAFFSKTSASVIAELIATSPRAAERLGDLELFRSYLGLIDQLLGLAPRGVRGLLDHLDVLLAQLTLSGLTRWALWGAQVHKVDFEAQQRYFALESPDALAMLQQQRRGLLFVDVQRRLQAYLRALWGRDFFLRPESADPQTAAVVRPFIDGFVVHLPDAYDDTDGVGGPISALEQYRAAAAHAAAHQVATTHAVARAERSRLEELVVGILEDARVERAAIAAFPGLAALWARFHVVDLAADDPSSLVARLVRSLLVGCDTEAHPWVREACEHARVLDELGGAEAAAALPELARTLIDAARRFGVELDQVDSRAVLPSYRDDNRYVFERDEAIRAQAANLDLAPSQVRKYVSVMEMINEVDVPSAGDDAEEIWVLATEFFRDGEAESVNAQEGREPPPVEVHYPEWDYQVQLERPSWTTVLERRGPLGSLEEAEAILAKHRPLLGRMRRIMEALAPEGVQRLRKQEEGEELDINAAVDFAVDLRRAEEPDLRVMVRTRRIVRDLAFLLLIDTSESTNDQVLGADVTVIELAREATLLLAESINRVGDPFAVHGFDSNGRHAVEYVRYKDFDERFGDEARARVAGMTGQLSTRMGAAIRHAGAHLARQPQRRRLLLVLTDGEPADNDVRDPQYLRADARRAVEELARAGISTFCLSLDPRADQYVARIFGPTGFIVLDNVARLPERLPLLYAALTRS</sequence>
<dbReference type="EMBL" id="CP001631">
    <property type="protein sequence ID" value="ACU53101.1"/>
    <property type="molecule type" value="Genomic_DNA"/>
</dbReference>
<dbReference type="PANTHER" id="PTHR41248">
    <property type="entry name" value="NORD PROTEIN"/>
    <property type="match status" value="1"/>
</dbReference>
<dbReference type="PROSITE" id="PS50234">
    <property type="entry name" value="VWFA"/>
    <property type="match status" value="1"/>
</dbReference>
<evidence type="ECO:0000313" key="3">
    <source>
        <dbReference type="Proteomes" id="UP000000771"/>
    </source>
</evidence>
<protein>
    <submittedName>
        <fullName evidence="2">von Willebrand factor type A</fullName>
    </submittedName>
</protein>
<dbReference type="CDD" id="cd01454">
    <property type="entry name" value="vWA_norD_type"/>
    <property type="match status" value="1"/>
</dbReference>
<dbReference type="SUPFAM" id="SSF53300">
    <property type="entry name" value="vWA-like"/>
    <property type="match status" value="1"/>
</dbReference>
<dbReference type="RefSeq" id="WP_015797606.1">
    <property type="nucleotide sequence ID" value="NC_013124.1"/>
</dbReference>
<organism evidence="2 3">
    <name type="scientific">Acidimicrobium ferrooxidans (strain DSM 10331 / JCM 15462 / NBRC 103882 / ICP)</name>
    <dbReference type="NCBI Taxonomy" id="525909"/>
    <lineage>
        <taxon>Bacteria</taxon>
        <taxon>Bacillati</taxon>
        <taxon>Actinomycetota</taxon>
        <taxon>Acidimicrobiia</taxon>
        <taxon>Acidimicrobiales</taxon>
        <taxon>Acidimicrobiaceae</taxon>
        <taxon>Acidimicrobium</taxon>
    </lineage>
</organism>
<evidence type="ECO:0000259" key="1">
    <source>
        <dbReference type="PROSITE" id="PS50234"/>
    </source>
</evidence>